<evidence type="ECO:0000313" key="2">
    <source>
        <dbReference type="EMBL" id="KAF6407377.1"/>
    </source>
</evidence>
<protein>
    <submittedName>
        <fullName evidence="2">Uncharacterized protein</fullName>
    </submittedName>
</protein>
<accession>A0A7J8C960</accession>
<feature type="region of interest" description="Disordered" evidence="1">
    <location>
        <begin position="29"/>
        <end position="142"/>
    </location>
</feature>
<organism evidence="2 3">
    <name type="scientific">Molossus molossus</name>
    <name type="common">Pallas' mastiff bat</name>
    <name type="synonym">Vespertilio molossus</name>
    <dbReference type="NCBI Taxonomy" id="27622"/>
    <lineage>
        <taxon>Eukaryota</taxon>
        <taxon>Metazoa</taxon>
        <taxon>Chordata</taxon>
        <taxon>Craniata</taxon>
        <taxon>Vertebrata</taxon>
        <taxon>Euteleostomi</taxon>
        <taxon>Mammalia</taxon>
        <taxon>Eutheria</taxon>
        <taxon>Laurasiatheria</taxon>
        <taxon>Chiroptera</taxon>
        <taxon>Yangochiroptera</taxon>
        <taxon>Molossidae</taxon>
        <taxon>Molossus</taxon>
    </lineage>
</organism>
<comment type="caution">
    <text evidence="2">The sequence shown here is derived from an EMBL/GenBank/DDBJ whole genome shotgun (WGS) entry which is preliminary data.</text>
</comment>
<dbReference type="EMBL" id="JACASF010000021">
    <property type="protein sequence ID" value="KAF6407377.1"/>
    <property type="molecule type" value="Genomic_DNA"/>
</dbReference>
<feature type="compositionally biased region" description="Basic and acidic residues" evidence="1">
    <location>
        <begin position="72"/>
        <end position="82"/>
    </location>
</feature>
<evidence type="ECO:0000313" key="3">
    <source>
        <dbReference type="Proteomes" id="UP000550707"/>
    </source>
</evidence>
<gene>
    <name evidence="2" type="ORF">HJG59_009999</name>
</gene>
<feature type="compositionally biased region" description="Basic and acidic residues" evidence="1">
    <location>
        <begin position="108"/>
        <end position="119"/>
    </location>
</feature>
<keyword evidence="3" id="KW-1185">Reference proteome</keyword>
<evidence type="ECO:0000256" key="1">
    <source>
        <dbReference type="SAM" id="MobiDB-lite"/>
    </source>
</evidence>
<dbReference type="InParanoid" id="A0A7J8C960"/>
<name>A0A7J8C960_MOLMO</name>
<dbReference type="AlphaFoldDB" id="A0A7J8C960"/>
<dbReference type="Proteomes" id="UP000550707">
    <property type="component" value="Unassembled WGS sequence"/>
</dbReference>
<proteinExistence type="predicted"/>
<reference evidence="2 3" key="1">
    <citation type="journal article" date="2020" name="Nature">
        <title>Six reference-quality genomes reveal evolution of bat adaptations.</title>
        <authorList>
            <person name="Jebb D."/>
            <person name="Huang Z."/>
            <person name="Pippel M."/>
            <person name="Hughes G.M."/>
            <person name="Lavrichenko K."/>
            <person name="Devanna P."/>
            <person name="Winkler S."/>
            <person name="Jermiin L.S."/>
            <person name="Skirmuntt E.C."/>
            <person name="Katzourakis A."/>
            <person name="Burkitt-Gray L."/>
            <person name="Ray D.A."/>
            <person name="Sullivan K.A.M."/>
            <person name="Roscito J.G."/>
            <person name="Kirilenko B.M."/>
            <person name="Davalos L.M."/>
            <person name="Corthals A.P."/>
            <person name="Power M.L."/>
            <person name="Jones G."/>
            <person name="Ransome R.D."/>
            <person name="Dechmann D.K.N."/>
            <person name="Locatelli A.G."/>
            <person name="Puechmaille S.J."/>
            <person name="Fedrigo O."/>
            <person name="Jarvis E.D."/>
            <person name="Hiller M."/>
            <person name="Vernes S.C."/>
            <person name="Myers E.W."/>
            <person name="Teeling E.C."/>
        </authorList>
    </citation>
    <scope>NUCLEOTIDE SEQUENCE [LARGE SCALE GENOMIC DNA]</scope>
    <source>
        <strain evidence="2">MMolMol1</strain>
        <tissue evidence="2">Muscle</tissue>
    </source>
</reference>
<sequence>MQRMLPEHLLCAGAGLRQWVAGGPALWPHTRPGRSISSSAAVRKQGRREGRSTGWGWRPLFWRSGVFGGGRPEGDQKGEIQESRVPARGPHAERSRGPAVEGAPGPEGPKEDAQRDWRSGGRGPSVSVGRKGAPGGEASPLRSVRVPAAFPQRPCRVHPVLSVSGAKQVGASKSKWGSQVARAFGIQFLRRTKSLVW</sequence>